<keyword evidence="2" id="KW-0812">Transmembrane</keyword>
<dbReference type="EMBL" id="BPQQ01000022">
    <property type="protein sequence ID" value="GJE00221.1"/>
    <property type="molecule type" value="Genomic_DNA"/>
</dbReference>
<gene>
    <name evidence="3" type="ORF">GMJLKIPL_2139</name>
</gene>
<reference evidence="3" key="2">
    <citation type="submission" date="2021-08" db="EMBL/GenBank/DDBJ databases">
        <authorList>
            <person name="Tani A."/>
            <person name="Ola A."/>
            <person name="Ogura Y."/>
            <person name="Katsura K."/>
            <person name="Hayashi T."/>
        </authorList>
    </citation>
    <scope>NUCLEOTIDE SEQUENCE</scope>
    <source>
        <strain evidence="3">DSM 17168</strain>
    </source>
</reference>
<comment type="caution">
    <text evidence="3">The sequence shown here is derived from an EMBL/GenBank/DDBJ whole genome shotgun (WGS) entry which is preliminary data.</text>
</comment>
<dbReference type="Proteomes" id="UP001055153">
    <property type="component" value="Unassembled WGS sequence"/>
</dbReference>
<reference evidence="3" key="1">
    <citation type="journal article" date="2021" name="Front. Microbiol.">
        <title>Comprehensive Comparative Genomics and Phenotyping of Methylobacterium Species.</title>
        <authorList>
            <person name="Alessa O."/>
            <person name="Ogura Y."/>
            <person name="Fujitani Y."/>
            <person name="Takami H."/>
            <person name="Hayashi T."/>
            <person name="Sahin N."/>
            <person name="Tani A."/>
        </authorList>
    </citation>
    <scope>NUCLEOTIDE SEQUENCE</scope>
    <source>
        <strain evidence="3">DSM 17168</strain>
    </source>
</reference>
<feature type="region of interest" description="Disordered" evidence="1">
    <location>
        <begin position="63"/>
        <end position="88"/>
    </location>
</feature>
<evidence type="ECO:0000313" key="4">
    <source>
        <dbReference type="Proteomes" id="UP001055153"/>
    </source>
</evidence>
<proteinExistence type="predicted"/>
<evidence type="ECO:0000313" key="3">
    <source>
        <dbReference type="EMBL" id="GJE00221.1"/>
    </source>
</evidence>
<evidence type="ECO:0000256" key="1">
    <source>
        <dbReference type="SAM" id="MobiDB-lite"/>
    </source>
</evidence>
<sequence>MAARAADLLSARPRGFDGAMWRLLTGGIKAILAITALVVAAQWATRPAPGSRAVAAVPDPAVTGTVSSRAKPSPLDQRALQRLIREGR</sequence>
<protein>
    <submittedName>
        <fullName evidence="3">Uncharacterized protein</fullName>
    </submittedName>
</protein>
<keyword evidence="2" id="KW-0472">Membrane</keyword>
<organism evidence="3 4">
    <name type="scientific">Methylobacterium isbiliense</name>
    <dbReference type="NCBI Taxonomy" id="315478"/>
    <lineage>
        <taxon>Bacteria</taxon>
        <taxon>Pseudomonadati</taxon>
        <taxon>Pseudomonadota</taxon>
        <taxon>Alphaproteobacteria</taxon>
        <taxon>Hyphomicrobiales</taxon>
        <taxon>Methylobacteriaceae</taxon>
        <taxon>Methylobacterium</taxon>
    </lineage>
</organism>
<feature type="transmembrane region" description="Helical" evidence="2">
    <location>
        <begin position="21"/>
        <end position="44"/>
    </location>
</feature>
<name>A0ABQ4SAI5_9HYPH</name>
<evidence type="ECO:0000256" key="2">
    <source>
        <dbReference type="SAM" id="Phobius"/>
    </source>
</evidence>
<keyword evidence="4" id="KW-1185">Reference proteome</keyword>
<accession>A0ABQ4SAI5</accession>
<keyword evidence="2" id="KW-1133">Transmembrane helix</keyword>